<dbReference type="AlphaFoldDB" id="A0A367Y9S2"/>
<comment type="similarity">
    <text evidence="1">Belongs to the LOR family.</text>
</comment>
<proteinExistence type="inferred from homology"/>
<evidence type="ECO:0000313" key="3">
    <source>
        <dbReference type="Proteomes" id="UP000253508"/>
    </source>
</evidence>
<accession>A0A367Y9S2</accession>
<dbReference type="SUPFAM" id="SSF54518">
    <property type="entry name" value="Tubby C-terminal domain-like"/>
    <property type="match status" value="1"/>
</dbReference>
<dbReference type="EMBL" id="QORO01000001">
    <property type="protein sequence ID" value="RCK61762.1"/>
    <property type="molecule type" value="Genomic_DNA"/>
</dbReference>
<protein>
    <recommendedName>
        <fullName evidence="4">Scramblase</fullName>
    </recommendedName>
</protein>
<evidence type="ECO:0000256" key="1">
    <source>
        <dbReference type="ARBA" id="ARBA00005437"/>
    </source>
</evidence>
<name>A0A367Y9S2_9MICO</name>
<dbReference type="OrthoDB" id="4412702at2"/>
<dbReference type="RefSeq" id="WP_114116865.1">
    <property type="nucleotide sequence ID" value="NZ_BMHU01000001.1"/>
</dbReference>
<gene>
    <name evidence="2" type="ORF">DTO57_03860</name>
</gene>
<dbReference type="InterPro" id="IPR007612">
    <property type="entry name" value="LOR"/>
</dbReference>
<dbReference type="InterPro" id="IPR025659">
    <property type="entry name" value="Tubby-like_C"/>
</dbReference>
<dbReference type="PANTHER" id="PTHR23248">
    <property type="entry name" value="PHOSPHOLIPID SCRAMBLASE-RELATED"/>
    <property type="match status" value="1"/>
</dbReference>
<dbReference type="Proteomes" id="UP000253508">
    <property type="component" value="Unassembled WGS sequence"/>
</dbReference>
<evidence type="ECO:0008006" key="4">
    <source>
        <dbReference type="Google" id="ProtNLM"/>
    </source>
</evidence>
<dbReference type="GO" id="GO:0005886">
    <property type="term" value="C:plasma membrane"/>
    <property type="evidence" value="ECO:0007669"/>
    <property type="project" value="TreeGrafter"/>
</dbReference>
<comment type="caution">
    <text evidence="2">The sequence shown here is derived from an EMBL/GenBank/DDBJ whole genome shotgun (WGS) entry which is preliminary data.</text>
</comment>
<dbReference type="InterPro" id="IPR038595">
    <property type="entry name" value="LOR_sf"/>
</dbReference>
<sequence length="183" mass="20164">MSVLASNALVFQQTAHFTRNDFAIFDAESQQQVAHAETGGSTVERMFTGARELYVYDGPGNPLLHVSDTMTFGRDRLAVFSPDGSTLAQIVKQWSFFKTHITIDLGGEELQLLGSFLSFDFQIVAPYGEVASVTRKWSGFENSLFGKSTYLLQLHPGLDDVRRKAVIGSVIALDLIRAKADRG</sequence>
<dbReference type="PANTHER" id="PTHR23248:SF9">
    <property type="entry name" value="PHOSPHOLIPID SCRAMBLASE"/>
    <property type="match status" value="1"/>
</dbReference>
<dbReference type="Gene3D" id="2.40.160.200">
    <property type="entry name" value="LURP1-related"/>
    <property type="match status" value="1"/>
</dbReference>
<evidence type="ECO:0000313" key="2">
    <source>
        <dbReference type="EMBL" id="RCK61762.1"/>
    </source>
</evidence>
<organism evidence="2 3">
    <name type="scientific">Microbacterium sorbitolivorans</name>
    <dbReference type="NCBI Taxonomy" id="1867410"/>
    <lineage>
        <taxon>Bacteria</taxon>
        <taxon>Bacillati</taxon>
        <taxon>Actinomycetota</taxon>
        <taxon>Actinomycetes</taxon>
        <taxon>Micrococcales</taxon>
        <taxon>Microbacteriaceae</taxon>
        <taxon>Microbacterium</taxon>
    </lineage>
</organism>
<dbReference type="InterPro" id="IPR005552">
    <property type="entry name" value="Scramblase"/>
</dbReference>
<dbReference type="GO" id="GO:0017128">
    <property type="term" value="F:phospholipid scramblase activity"/>
    <property type="evidence" value="ECO:0007669"/>
    <property type="project" value="InterPro"/>
</dbReference>
<keyword evidence="3" id="KW-1185">Reference proteome</keyword>
<reference evidence="2 3" key="1">
    <citation type="submission" date="2018-07" db="EMBL/GenBank/DDBJ databases">
        <title>Microbacterium endoborsara sp. nov., a novel actinobacterium isolated from Borszczowia aralocaspica.</title>
        <authorList>
            <person name="An D."/>
        </authorList>
    </citation>
    <scope>NUCLEOTIDE SEQUENCE [LARGE SCALE GENOMIC DNA]</scope>
    <source>
        <strain evidence="2 3">C1.15228</strain>
    </source>
</reference>
<dbReference type="Pfam" id="PF04525">
    <property type="entry name" value="LOR"/>
    <property type="match status" value="1"/>
</dbReference>